<evidence type="ECO:0000256" key="13">
    <source>
        <dbReference type="ARBA" id="ARBA00022917"/>
    </source>
</evidence>
<evidence type="ECO:0000256" key="15">
    <source>
        <dbReference type="ARBA" id="ARBA00030612"/>
    </source>
</evidence>
<evidence type="ECO:0000256" key="4">
    <source>
        <dbReference type="ARBA" id="ARBA00011209"/>
    </source>
</evidence>
<dbReference type="InterPro" id="IPR045864">
    <property type="entry name" value="aa-tRNA-synth_II/BPL/LPL"/>
</dbReference>
<evidence type="ECO:0000256" key="9">
    <source>
        <dbReference type="ARBA" id="ARBA00022723"/>
    </source>
</evidence>
<name>A0A3B0VYY0_9ZZZZ</name>
<keyword evidence="13" id="KW-0648">Protein biosynthesis</keyword>
<dbReference type="InterPro" id="IPR010978">
    <property type="entry name" value="tRNA-bd_arm"/>
</dbReference>
<accession>A0A3B0VYY0</accession>
<dbReference type="InterPro" id="IPR002319">
    <property type="entry name" value="Phenylalanyl-tRNA_Synthase"/>
</dbReference>
<evidence type="ECO:0000256" key="11">
    <source>
        <dbReference type="ARBA" id="ARBA00022840"/>
    </source>
</evidence>
<dbReference type="NCBIfam" id="TIGR00468">
    <property type="entry name" value="pheS"/>
    <property type="match status" value="1"/>
</dbReference>
<dbReference type="Pfam" id="PF01409">
    <property type="entry name" value="tRNA-synt_2d"/>
    <property type="match status" value="1"/>
</dbReference>
<dbReference type="HAMAP" id="MF_00281">
    <property type="entry name" value="Phe_tRNA_synth_alpha1"/>
    <property type="match status" value="1"/>
</dbReference>
<dbReference type="GO" id="GO:0006432">
    <property type="term" value="P:phenylalanyl-tRNA aminoacylation"/>
    <property type="evidence" value="ECO:0007669"/>
    <property type="project" value="InterPro"/>
</dbReference>
<evidence type="ECO:0000256" key="1">
    <source>
        <dbReference type="ARBA" id="ARBA00001946"/>
    </source>
</evidence>
<dbReference type="GO" id="GO:0005524">
    <property type="term" value="F:ATP binding"/>
    <property type="evidence" value="ECO:0007669"/>
    <property type="project" value="UniProtKB-KW"/>
</dbReference>
<dbReference type="InterPro" id="IPR006195">
    <property type="entry name" value="aa-tRNA-synth_II"/>
</dbReference>
<dbReference type="Pfam" id="PF02912">
    <property type="entry name" value="Phe_tRNA-synt_N"/>
    <property type="match status" value="1"/>
</dbReference>
<evidence type="ECO:0000256" key="6">
    <source>
        <dbReference type="ARBA" id="ARBA00015409"/>
    </source>
</evidence>
<reference evidence="19" key="1">
    <citation type="submission" date="2018-06" db="EMBL/GenBank/DDBJ databases">
        <authorList>
            <person name="Zhirakovskaya E."/>
        </authorList>
    </citation>
    <scope>NUCLEOTIDE SEQUENCE</scope>
</reference>
<evidence type="ECO:0000256" key="5">
    <source>
        <dbReference type="ARBA" id="ARBA00012814"/>
    </source>
</evidence>
<dbReference type="PANTHER" id="PTHR11538">
    <property type="entry name" value="PHENYLALANYL-TRNA SYNTHETASE"/>
    <property type="match status" value="1"/>
</dbReference>
<evidence type="ECO:0000313" key="19">
    <source>
        <dbReference type="EMBL" id="VAW36574.1"/>
    </source>
</evidence>
<comment type="similarity">
    <text evidence="3">Belongs to the class-II aminoacyl-tRNA synthetase family. Phe-tRNA synthetase alpha subunit type 1 subfamily.</text>
</comment>
<dbReference type="InterPro" id="IPR004529">
    <property type="entry name" value="Phe-tRNA-synth_IIc_asu"/>
</dbReference>
<comment type="subunit">
    <text evidence="4">Tetramer of two alpha and two beta subunits.</text>
</comment>
<organism evidence="19">
    <name type="scientific">hydrothermal vent metagenome</name>
    <dbReference type="NCBI Taxonomy" id="652676"/>
    <lineage>
        <taxon>unclassified sequences</taxon>
        <taxon>metagenomes</taxon>
        <taxon>ecological metagenomes</taxon>
    </lineage>
</organism>
<dbReference type="FunFam" id="3.30.930.10:FF:000003">
    <property type="entry name" value="Phenylalanine--tRNA ligase alpha subunit"/>
    <property type="match status" value="1"/>
</dbReference>
<evidence type="ECO:0000256" key="17">
    <source>
        <dbReference type="SAM" id="MobiDB-lite"/>
    </source>
</evidence>
<dbReference type="GO" id="GO:0046872">
    <property type="term" value="F:metal ion binding"/>
    <property type="evidence" value="ECO:0007669"/>
    <property type="project" value="UniProtKB-KW"/>
</dbReference>
<comment type="catalytic activity">
    <reaction evidence="16">
        <text>tRNA(Phe) + L-phenylalanine + ATP = L-phenylalanyl-tRNA(Phe) + AMP + diphosphate + H(+)</text>
        <dbReference type="Rhea" id="RHEA:19413"/>
        <dbReference type="Rhea" id="RHEA-COMP:9668"/>
        <dbReference type="Rhea" id="RHEA-COMP:9699"/>
        <dbReference type="ChEBI" id="CHEBI:15378"/>
        <dbReference type="ChEBI" id="CHEBI:30616"/>
        <dbReference type="ChEBI" id="CHEBI:33019"/>
        <dbReference type="ChEBI" id="CHEBI:58095"/>
        <dbReference type="ChEBI" id="CHEBI:78442"/>
        <dbReference type="ChEBI" id="CHEBI:78531"/>
        <dbReference type="ChEBI" id="CHEBI:456215"/>
        <dbReference type="EC" id="6.1.1.20"/>
    </reaction>
</comment>
<evidence type="ECO:0000256" key="3">
    <source>
        <dbReference type="ARBA" id="ARBA00010207"/>
    </source>
</evidence>
<dbReference type="SUPFAM" id="SSF55681">
    <property type="entry name" value="Class II aaRS and biotin synthetases"/>
    <property type="match status" value="1"/>
</dbReference>
<keyword evidence="9" id="KW-0479">Metal-binding</keyword>
<feature type="region of interest" description="Disordered" evidence="17">
    <location>
        <begin position="79"/>
        <end position="100"/>
    </location>
</feature>
<evidence type="ECO:0000259" key="18">
    <source>
        <dbReference type="PROSITE" id="PS50862"/>
    </source>
</evidence>
<evidence type="ECO:0000256" key="12">
    <source>
        <dbReference type="ARBA" id="ARBA00022842"/>
    </source>
</evidence>
<dbReference type="GO" id="GO:0000049">
    <property type="term" value="F:tRNA binding"/>
    <property type="evidence" value="ECO:0007669"/>
    <property type="project" value="InterPro"/>
</dbReference>
<dbReference type="AlphaFoldDB" id="A0A3B0VYY0"/>
<evidence type="ECO:0000256" key="8">
    <source>
        <dbReference type="ARBA" id="ARBA00022598"/>
    </source>
</evidence>
<dbReference type="InterPro" id="IPR022911">
    <property type="entry name" value="Phe_tRNA_ligase_alpha1_bac"/>
</dbReference>
<dbReference type="PANTHER" id="PTHR11538:SF41">
    <property type="entry name" value="PHENYLALANINE--TRNA LIGASE, MITOCHONDRIAL"/>
    <property type="match status" value="1"/>
</dbReference>
<evidence type="ECO:0000256" key="14">
    <source>
        <dbReference type="ARBA" id="ARBA00023146"/>
    </source>
</evidence>
<dbReference type="Gene3D" id="3.30.930.10">
    <property type="entry name" value="Bira Bifunctional Protein, Domain 2"/>
    <property type="match status" value="1"/>
</dbReference>
<evidence type="ECO:0000256" key="10">
    <source>
        <dbReference type="ARBA" id="ARBA00022741"/>
    </source>
</evidence>
<protein>
    <recommendedName>
        <fullName evidence="6">Phenylalanine--tRNA ligase alpha subunit</fullName>
        <ecNumber evidence="5">6.1.1.20</ecNumber>
    </recommendedName>
    <alternativeName>
        <fullName evidence="15">Phenylalanyl-tRNA synthetase alpha subunit</fullName>
    </alternativeName>
</protein>
<dbReference type="SUPFAM" id="SSF46589">
    <property type="entry name" value="tRNA-binding arm"/>
    <property type="match status" value="1"/>
</dbReference>
<comment type="cofactor">
    <cofactor evidence="1">
        <name>Mg(2+)</name>
        <dbReference type="ChEBI" id="CHEBI:18420"/>
    </cofactor>
</comment>
<keyword evidence="7" id="KW-0963">Cytoplasm</keyword>
<comment type="subcellular location">
    <subcellularLocation>
        <location evidence="2">Cytoplasm</location>
    </subcellularLocation>
</comment>
<dbReference type="EC" id="6.1.1.20" evidence="5"/>
<keyword evidence="14 19" id="KW-0030">Aminoacyl-tRNA synthetase</keyword>
<dbReference type="CDD" id="cd00496">
    <property type="entry name" value="PheRS_alpha_core"/>
    <property type="match status" value="1"/>
</dbReference>
<evidence type="ECO:0000256" key="7">
    <source>
        <dbReference type="ARBA" id="ARBA00022490"/>
    </source>
</evidence>
<keyword evidence="11" id="KW-0067">ATP-binding</keyword>
<dbReference type="InterPro" id="IPR004188">
    <property type="entry name" value="Phe-tRNA_ligase_II_N"/>
</dbReference>
<dbReference type="PROSITE" id="PS50862">
    <property type="entry name" value="AA_TRNA_LIGASE_II"/>
    <property type="match status" value="1"/>
</dbReference>
<proteinExistence type="inferred from homology"/>
<keyword evidence="10" id="KW-0547">Nucleotide-binding</keyword>
<gene>
    <name evidence="19" type="ORF">MNBD_DELTA03-215</name>
</gene>
<evidence type="ECO:0000256" key="2">
    <source>
        <dbReference type="ARBA" id="ARBA00004496"/>
    </source>
</evidence>
<dbReference type="GO" id="GO:0004826">
    <property type="term" value="F:phenylalanine-tRNA ligase activity"/>
    <property type="evidence" value="ECO:0007669"/>
    <property type="project" value="UniProtKB-EC"/>
</dbReference>
<keyword evidence="12" id="KW-0460">Magnesium</keyword>
<evidence type="ECO:0000256" key="16">
    <source>
        <dbReference type="ARBA" id="ARBA00049255"/>
    </source>
</evidence>
<keyword evidence="8 19" id="KW-0436">Ligase</keyword>
<sequence length="338" mass="38472">MEAELQRIKEEAEAALRVIQEAEPLEEFRVKYLGRKGMFTALMRNLGQAPKEERPRLGKLANDFKRTLEEVFSAKKSALADSSGNRRAGNGEPDLTLPGRAVPFGKRHPVTQVMEEICSIFERLGFTVAEGPDIELDFYNFEGLNIPKHHPARDMHDTFYVDDNVLLRTHTSPMQVRSMEKAAPPLRMIAPGKVYRCDSDITHTPMFHQVEGFLVDHKVSFADLKGILAVFIARMFDKKTAIRFRPSYFPFTEPSAEVDIACVICHGKGCRVCKQTGWLEILGAGLIDPEVFKKVNYDPEEYSGFAFGLGVERIAMLKYGITDIRLFYENDRRFLKQF</sequence>
<feature type="domain" description="Aminoacyl-transfer RNA synthetases class-II family profile" evidence="18">
    <location>
        <begin position="122"/>
        <end position="337"/>
    </location>
</feature>
<dbReference type="EMBL" id="UOEX01000176">
    <property type="protein sequence ID" value="VAW36574.1"/>
    <property type="molecule type" value="Genomic_DNA"/>
</dbReference>
<dbReference type="GO" id="GO:0005737">
    <property type="term" value="C:cytoplasm"/>
    <property type="evidence" value="ECO:0007669"/>
    <property type="project" value="UniProtKB-SubCell"/>
</dbReference>